<protein>
    <submittedName>
        <fullName evidence="2">Crinkler (CRN)</fullName>
    </submittedName>
</protein>
<feature type="compositionally biased region" description="Basic and acidic residues" evidence="1">
    <location>
        <begin position="272"/>
        <end position="286"/>
    </location>
</feature>
<evidence type="ECO:0000256" key="1">
    <source>
        <dbReference type="SAM" id="MobiDB-lite"/>
    </source>
</evidence>
<feature type="region of interest" description="Disordered" evidence="1">
    <location>
        <begin position="240"/>
        <end position="303"/>
    </location>
</feature>
<proteinExistence type="predicted"/>
<feature type="compositionally biased region" description="Basic residues" evidence="1">
    <location>
        <begin position="287"/>
        <end position="303"/>
    </location>
</feature>
<dbReference type="Proteomes" id="UP000198211">
    <property type="component" value="Unassembled WGS sequence"/>
</dbReference>
<dbReference type="OrthoDB" id="128002at2759"/>
<name>A0A225UIK8_9STRA</name>
<sequence length="303" mass="34419">MVKKIPKEPREIDSFGDNLPRTRSTCEQFEHFVAFIRSLKSIAYCGTQVALSEFHTGARFGSVDGIDIIEPHSRTVVENLRKVEAKPDTYFTNRRGYVDISKMKTIHINERKGFAGDIVTRVELIEKGSYRCDEVIQCKLFSTTRKVDKETYLKEREDAVSTDSDVFLFITSAEVADFDLPPRCGVISIEEFEQYFGSLTSRAYRSLLERLDIDNASHAKLFQVDGVGVVTPQEIIDKKQRVKAKKERKQAAEDVEATVTQEDQSNADEAEEAKRPMKKQKQEPKSKKNKKQGGKGKKPNGKN</sequence>
<evidence type="ECO:0000313" key="2">
    <source>
        <dbReference type="EMBL" id="OWY92781.1"/>
    </source>
</evidence>
<organism evidence="2 3">
    <name type="scientific">Phytophthora megakarya</name>
    <dbReference type="NCBI Taxonomy" id="4795"/>
    <lineage>
        <taxon>Eukaryota</taxon>
        <taxon>Sar</taxon>
        <taxon>Stramenopiles</taxon>
        <taxon>Oomycota</taxon>
        <taxon>Peronosporomycetes</taxon>
        <taxon>Peronosporales</taxon>
        <taxon>Peronosporaceae</taxon>
        <taxon>Phytophthora</taxon>
    </lineage>
</organism>
<dbReference type="AlphaFoldDB" id="A0A225UIK8"/>
<keyword evidence="3" id="KW-1185">Reference proteome</keyword>
<dbReference type="EMBL" id="NBNE01017333">
    <property type="protein sequence ID" value="OWY92781.1"/>
    <property type="molecule type" value="Genomic_DNA"/>
</dbReference>
<accession>A0A225UIK8</accession>
<evidence type="ECO:0000313" key="3">
    <source>
        <dbReference type="Proteomes" id="UP000198211"/>
    </source>
</evidence>
<comment type="caution">
    <text evidence="2">The sequence shown here is derived from an EMBL/GenBank/DDBJ whole genome shotgun (WGS) entry which is preliminary data.</text>
</comment>
<reference evidence="3" key="1">
    <citation type="submission" date="2017-03" db="EMBL/GenBank/DDBJ databases">
        <title>Phytopthora megakarya and P. palmivora, two closely related causual agents of cacao black pod achieved similar genome size and gene model numbers by different mechanisms.</title>
        <authorList>
            <person name="Ali S."/>
            <person name="Shao J."/>
            <person name="Larry D.J."/>
            <person name="Kronmiller B."/>
            <person name="Shen D."/>
            <person name="Strem M.D."/>
            <person name="Melnick R.L."/>
            <person name="Guiltinan M.J."/>
            <person name="Tyler B.M."/>
            <person name="Meinhardt L.W."/>
            <person name="Bailey B.A."/>
        </authorList>
    </citation>
    <scope>NUCLEOTIDE SEQUENCE [LARGE SCALE GENOMIC DNA]</scope>
    <source>
        <strain evidence="3">zdho120</strain>
    </source>
</reference>
<dbReference type="STRING" id="4795.A0A225UIK8"/>
<gene>
    <name evidence="2" type="ORF">PHMEG_00038072</name>
</gene>